<dbReference type="GO" id="GO:0005634">
    <property type="term" value="C:nucleus"/>
    <property type="evidence" value="ECO:0007669"/>
    <property type="project" value="UniProtKB-SubCell"/>
</dbReference>
<feature type="compositionally biased region" description="Basic residues" evidence="4">
    <location>
        <begin position="695"/>
        <end position="705"/>
    </location>
</feature>
<feature type="compositionally biased region" description="Basic residues" evidence="4">
    <location>
        <begin position="530"/>
        <end position="540"/>
    </location>
</feature>
<evidence type="ECO:0008006" key="6">
    <source>
        <dbReference type="Google" id="ProtNLM"/>
    </source>
</evidence>
<evidence type="ECO:0000256" key="3">
    <source>
        <dbReference type="ARBA" id="ARBA00023242"/>
    </source>
</evidence>
<dbReference type="GO" id="GO:0003677">
    <property type="term" value="F:DNA binding"/>
    <property type="evidence" value="ECO:0007669"/>
    <property type="project" value="InterPro"/>
</dbReference>
<feature type="region of interest" description="Disordered" evidence="4">
    <location>
        <begin position="1312"/>
        <end position="1446"/>
    </location>
</feature>
<feature type="region of interest" description="Disordered" evidence="4">
    <location>
        <begin position="678"/>
        <end position="734"/>
    </location>
</feature>
<organism evidence="5">
    <name type="scientific">Panicum hallii</name>
    <dbReference type="NCBI Taxonomy" id="206008"/>
    <lineage>
        <taxon>Eukaryota</taxon>
        <taxon>Viridiplantae</taxon>
        <taxon>Streptophyta</taxon>
        <taxon>Embryophyta</taxon>
        <taxon>Tracheophyta</taxon>
        <taxon>Spermatophyta</taxon>
        <taxon>Magnoliopsida</taxon>
        <taxon>Liliopsida</taxon>
        <taxon>Poales</taxon>
        <taxon>Poaceae</taxon>
        <taxon>PACMAD clade</taxon>
        <taxon>Panicoideae</taxon>
        <taxon>Panicodae</taxon>
        <taxon>Paniceae</taxon>
        <taxon>Panicinae</taxon>
        <taxon>Panicum</taxon>
        <taxon>Panicum sect. Panicum</taxon>
    </lineage>
</organism>
<accession>A0A2S3HPU8</accession>
<feature type="region of interest" description="Disordered" evidence="4">
    <location>
        <begin position="1"/>
        <end position="24"/>
    </location>
</feature>
<dbReference type="InterPro" id="IPR000637">
    <property type="entry name" value="HMGI/Y_DNA-bd_CS"/>
</dbReference>
<dbReference type="PANTHER" id="PTHR15052">
    <property type="entry name" value="RNA POLYMERASE III TRANSCRIPTION INITIATION FACTOR COMPLEX SUBUNIT"/>
    <property type="match status" value="1"/>
</dbReference>
<protein>
    <recommendedName>
        <fullName evidence="6">Transducin/WD40 repeat-like superfamily protein</fullName>
    </recommendedName>
</protein>
<feature type="compositionally biased region" description="Low complexity" evidence="4">
    <location>
        <begin position="721"/>
        <end position="732"/>
    </location>
</feature>
<dbReference type="GO" id="GO:0006355">
    <property type="term" value="P:regulation of DNA-templated transcription"/>
    <property type="evidence" value="ECO:0007669"/>
    <property type="project" value="InterPro"/>
</dbReference>
<dbReference type="InterPro" id="IPR017956">
    <property type="entry name" value="AT_hook_DNA-bd_motif"/>
</dbReference>
<feature type="compositionally biased region" description="Polar residues" evidence="4">
    <location>
        <begin position="220"/>
        <end position="229"/>
    </location>
</feature>
<feature type="region of interest" description="Disordered" evidence="4">
    <location>
        <begin position="841"/>
        <end position="864"/>
    </location>
</feature>
<dbReference type="InterPro" id="IPR036322">
    <property type="entry name" value="WD40_repeat_dom_sf"/>
</dbReference>
<dbReference type="EMBL" id="CM008050">
    <property type="protein sequence ID" value="PAN27471.1"/>
    <property type="molecule type" value="Genomic_DNA"/>
</dbReference>
<feature type="region of interest" description="Disordered" evidence="4">
    <location>
        <begin position="783"/>
        <end position="825"/>
    </location>
</feature>
<dbReference type="Proteomes" id="UP000243499">
    <property type="component" value="Chromosome 5"/>
</dbReference>
<comment type="subcellular location">
    <subcellularLocation>
        <location evidence="1">Nucleus</location>
    </subcellularLocation>
</comment>
<gene>
    <name evidence="5" type="ORF">PAHAL_5G083100</name>
</gene>
<dbReference type="PRINTS" id="PR00929">
    <property type="entry name" value="ATHOOK"/>
</dbReference>
<feature type="compositionally biased region" description="Polar residues" evidence="4">
    <location>
        <begin position="709"/>
        <end position="720"/>
    </location>
</feature>
<dbReference type="Gramene" id="PAN27471">
    <property type="protein sequence ID" value="PAN27471"/>
    <property type="gene ID" value="PAHAL_5G083100"/>
</dbReference>
<dbReference type="InterPro" id="IPR052416">
    <property type="entry name" value="GTF3C_component"/>
</dbReference>
<evidence type="ECO:0000256" key="4">
    <source>
        <dbReference type="SAM" id="MobiDB-lite"/>
    </source>
</evidence>
<feature type="compositionally biased region" description="Polar residues" evidence="4">
    <location>
        <begin position="853"/>
        <end position="864"/>
    </location>
</feature>
<evidence type="ECO:0000256" key="2">
    <source>
        <dbReference type="ARBA" id="ARBA00023163"/>
    </source>
</evidence>
<evidence type="ECO:0000256" key="1">
    <source>
        <dbReference type="ARBA" id="ARBA00004123"/>
    </source>
</evidence>
<dbReference type="PROSITE" id="PS00354">
    <property type="entry name" value="HMGI_Y"/>
    <property type="match status" value="2"/>
</dbReference>
<feature type="compositionally biased region" description="Basic and acidic residues" evidence="4">
    <location>
        <begin position="14"/>
        <end position="24"/>
    </location>
</feature>
<dbReference type="InterPro" id="IPR001680">
    <property type="entry name" value="WD40_rpt"/>
</dbReference>
<name>A0A2S3HPU8_9POAL</name>
<keyword evidence="3" id="KW-0539">Nucleus</keyword>
<keyword evidence="2" id="KW-0804">Transcription</keyword>
<dbReference type="SMART" id="SM00384">
    <property type="entry name" value="AT_hook"/>
    <property type="match status" value="8"/>
</dbReference>
<feature type="region of interest" description="Disordered" evidence="4">
    <location>
        <begin position="523"/>
        <end position="542"/>
    </location>
</feature>
<evidence type="ECO:0000313" key="5">
    <source>
        <dbReference type="EMBL" id="PAN27471.1"/>
    </source>
</evidence>
<feature type="region of interest" description="Disordered" evidence="4">
    <location>
        <begin position="302"/>
        <end position="368"/>
    </location>
</feature>
<dbReference type="GO" id="GO:0000127">
    <property type="term" value="C:transcription factor TFIIIC complex"/>
    <property type="evidence" value="ECO:0007669"/>
    <property type="project" value="TreeGrafter"/>
</dbReference>
<feature type="compositionally biased region" description="Basic and acidic residues" evidence="4">
    <location>
        <begin position="803"/>
        <end position="819"/>
    </location>
</feature>
<dbReference type="GO" id="GO:0006383">
    <property type="term" value="P:transcription by RNA polymerase III"/>
    <property type="evidence" value="ECO:0007669"/>
    <property type="project" value="TreeGrafter"/>
</dbReference>
<proteinExistence type="predicted"/>
<dbReference type="SMART" id="SM00320">
    <property type="entry name" value="WD40"/>
    <property type="match status" value="4"/>
</dbReference>
<dbReference type="Gene3D" id="2.130.10.10">
    <property type="entry name" value="YVTN repeat-like/Quinoprotein amine dehydrogenase"/>
    <property type="match status" value="1"/>
</dbReference>
<dbReference type="PANTHER" id="PTHR15052:SF2">
    <property type="entry name" value="GENERAL TRANSCRIPTION FACTOR 3C POLYPEPTIDE 2"/>
    <property type="match status" value="1"/>
</dbReference>
<sequence length="1483" mass="159315">MAAPPEATEAPPPPEDREGTAKDGVEVCLFDESADGFSRTVRAISELADLEPEPDFPDAEVERFASSITFLREWRHFSYEPKDISFNTGIESAPSRDGMHSIILPQFSAATVPQVTQQEDRRDNTVSFDSILFAGGNVWALDWCPRLCDKPGSSINCEYLAVSAHPPGSSYHKIGMPLTGRGIIQIWCLLAPFEDAHSRRPLDACNSISRRGRPRKIPDGTNSVGCSSNPPKPRGRPRKRPYNDQLEPVPKRPRGRPRKYPLPVAKLEDSSQNSGCQAIVLFDPLATSTGIPDDLPLAYVMPTTKSEKSTPKIGRGRPRKNPSDKLADSSAAVSKEDVRTEPSPTSAICAKPKRPRGRPRKYPVPINDKSVSGADFDLGQETTFQPVSFSGSLDHTVCKEFNAIPRKKPSDKLIGSSGAVSKEDACIEPSPTTSICAKPKRPRGRPRKHPVPINNTSVSGAVVDLGQEATCQPVSFSCSLDHTVCTEFNANLSIVAVDAALPVVHKLTSSADTIVKENACIESPTTSTRKQPKRTRVRPRKYSDTDIELGKDTIGWSVSSACSLDHTACTESNSNLSIVAVDAASLFTSSSTAISEKSKGQRSRAQNKKKTISYELCSPVVSGVEPWSMGSIETVPNGPMASVENTLISAQNMVSVTSDLCSANMLNSDDNVHKGALSGDLVQPIHISPKSRQSSGRRGRGRPKRNPLSVGTSSLVASGASSTKTTSVLTSSDNLTSLDKSDGEFIASNLGSIGSSGCSIEKSSVRLGVVSSDAASPRHGLCNANCKEESSTKRGSGSRKKPVSTEHSHFTDFNGKEQKMQTNLKSSDPVVLVENCMKGPCPRKGGGQPQRIPASNESNGTSVRGETHTMERFSTSVTTASPRNDDMADEAGLIQSNNGIVGCEGMKVNASSTSNVTSHCNGNAQANQAAPSFKNSDRVIDEVEATELIPLKEPREDDNMFSCAENSNSSPVPKDIALPRVVLCLAHNGKVAWDIKWKPPLLSQPEQKSRLGFLAVLLGNGSLEVWEVPSPCMIQKLYSPSKVEGSDPRFLKLQPVFRSVKVKCGNRQSIPLTVDWSPSPPHDMILAGCHDGTVALWNFSTNLSSQDSKPFMCITAESVPIRALSWAPYISEENINTFVTAGADGLKFWDLRDPYRPLWELTTAPRAVLSVQWLKDGRGIVISMEDGTLKFLSLPRIANDVPATGRPFVGTKTQGVATYQLSEYLIWSVHASDTTGCAAYCGADGTAVCFQLTPRFWEKEPGRNRVPYFLCGSLSEEGENIKIGSGLQMSPLPNVPVVNKKGTKPCQNIVQGLPASDVTGPPACQLNTPTGNRDIVNPELGYDQDGGHCEEQGTGAVDTELADDQDDGHGEEQGAGAVNPELGDDQDNGHRKGQGAGAVNPELGDDQDGHSEEPGAGAIVLAGPTEQEDAGTLNSKGGESPKDFEVLPPKSVALHRVRWNMNKGSERWLCYGGAAGIIRCQRI</sequence>
<feature type="region of interest" description="Disordered" evidence="4">
    <location>
        <begin position="204"/>
        <end position="269"/>
    </location>
</feature>
<feature type="compositionally biased region" description="Basic residues" evidence="4">
    <location>
        <begin position="351"/>
        <end position="361"/>
    </location>
</feature>
<dbReference type="SUPFAM" id="SSF50978">
    <property type="entry name" value="WD40 repeat-like"/>
    <property type="match status" value="1"/>
</dbReference>
<reference evidence="5" key="1">
    <citation type="submission" date="2018-04" db="EMBL/GenBank/DDBJ databases">
        <title>WGS assembly of Panicum hallii.</title>
        <authorList>
            <person name="Lovell J."/>
            <person name="Jenkins J."/>
            <person name="Lowry D."/>
            <person name="Mamidi S."/>
            <person name="Sreedasyam A."/>
            <person name="Weng X."/>
            <person name="Barry K."/>
            <person name="Bonette J."/>
            <person name="Campitelli B."/>
            <person name="Daum C."/>
            <person name="Gordon S."/>
            <person name="Gould B."/>
            <person name="Lipzen A."/>
            <person name="Macqueen A."/>
            <person name="Palacio-Mejia J."/>
            <person name="Plott C."/>
            <person name="Shakirov E."/>
            <person name="Shu S."/>
            <person name="Yoshinaga Y."/>
            <person name="Zane M."/>
            <person name="Rokhsar D."/>
            <person name="Grimwood J."/>
            <person name="Schmutz J."/>
            <person name="Juenger T."/>
        </authorList>
    </citation>
    <scope>NUCLEOTIDE SEQUENCE [LARGE SCALE GENOMIC DNA]</scope>
    <source>
        <strain evidence="5">FIL2</strain>
    </source>
</reference>
<dbReference type="InterPro" id="IPR015943">
    <property type="entry name" value="WD40/YVTN_repeat-like_dom_sf"/>
</dbReference>
<dbReference type="FunFam" id="2.130.10.10:FF:000777">
    <property type="entry name" value="Transducin/WD40 repeat-like superfamily protein"/>
    <property type="match status" value="1"/>
</dbReference>